<gene>
    <name evidence="1" type="primary">ARC1</name>
    <name evidence="1" type="ORF">H4S07_005716</name>
</gene>
<reference evidence="1" key="1">
    <citation type="submission" date="2022-07" db="EMBL/GenBank/DDBJ databases">
        <title>Phylogenomic reconstructions and comparative analyses of Kickxellomycotina fungi.</title>
        <authorList>
            <person name="Reynolds N.K."/>
            <person name="Stajich J.E."/>
            <person name="Barry K."/>
            <person name="Grigoriev I.V."/>
            <person name="Crous P."/>
            <person name="Smith M.E."/>
        </authorList>
    </citation>
    <scope>NUCLEOTIDE SEQUENCE</scope>
    <source>
        <strain evidence="1">CBS 102833</strain>
    </source>
</reference>
<accession>A0ACC1L090</accession>
<organism evidence="1 2">
    <name type="scientific">Coemansia furcata</name>
    <dbReference type="NCBI Taxonomy" id="417177"/>
    <lineage>
        <taxon>Eukaryota</taxon>
        <taxon>Fungi</taxon>
        <taxon>Fungi incertae sedis</taxon>
        <taxon>Zoopagomycota</taxon>
        <taxon>Kickxellomycotina</taxon>
        <taxon>Kickxellomycetes</taxon>
        <taxon>Kickxellales</taxon>
        <taxon>Kickxellaceae</taxon>
        <taxon>Coemansia</taxon>
    </lineage>
</organism>
<dbReference type="EMBL" id="JANBUP010002966">
    <property type="protein sequence ID" value="KAJ2798339.1"/>
    <property type="molecule type" value="Genomic_DNA"/>
</dbReference>
<dbReference type="Proteomes" id="UP001140096">
    <property type="component" value="Unassembled WGS sequence"/>
</dbReference>
<name>A0ACC1L090_9FUNG</name>
<sequence>LNLNGHCVEGTNAIAQLLASTYKESLAGATDADRADVSQWMTMSARHGPSERQAFAQMINNHLANKTYLVSNYLSLADIIAFGNVYAFMESLSGQKRFNWSGFSRWFDLIQHTVPAGALAKAGLKVIEIDLNAPTPAKKQVATTGDKAEKPTGAQPKAAKQDKKEKEKKQPAAAKEEAKIVPSMIDLRVGHILDVQKHPDADSLYVEKIDVGEDEPRTVVSGLVRFIPIEQMQNRDVVLVCNLKPAAMRGVKSFAMVLCATSPDGNTVEFVEPPKGSKPGDRVYFEGYENGTPEEVLKPKQKVFETIQPGLFTDDNREAGWYDEQKAFHKLLVSGQVCTTATVAKGSLK</sequence>
<feature type="non-terminal residue" evidence="1">
    <location>
        <position position="1"/>
    </location>
</feature>
<comment type="caution">
    <text evidence="1">The sequence shown here is derived from an EMBL/GenBank/DDBJ whole genome shotgun (WGS) entry which is preliminary data.</text>
</comment>
<protein>
    <submittedName>
        <fullName evidence="1">G4 quadruplex nucleic acid binding protein</fullName>
    </submittedName>
</protein>
<evidence type="ECO:0000313" key="2">
    <source>
        <dbReference type="Proteomes" id="UP001140096"/>
    </source>
</evidence>
<proteinExistence type="predicted"/>
<evidence type="ECO:0000313" key="1">
    <source>
        <dbReference type="EMBL" id="KAJ2798339.1"/>
    </source>
</evidence>
<keyword evidence="2" id="KW-1185">Reference proteome</keyword>